<dbReference type="PANTHER" id="PTHR24166:SF48">
    <property type="entry name" value="PROTEIN VAPYRIN"/>
    <property type="match status" value="1"/>
</dbReference>
<gene>
    <name evidence="5" type="ORF">P691DRAFT_526254</name>
</gene>
<feature type="region of interest" description="Disordered" evidence="4">
    <location>
        <begin position="887"/>
        <end position="908"/>
    </location>
</feature>
<feature type="region of interest" description="Disordered" evidence="4">
    <location>
        <begin position="498"/>
        <end position="543"/>
    </location>
</feature>
<comment type="caution">
    <text evidence="5">The sequence shown here is derived from an EMBL/GenBank/DDBJ whole genome shotgun (WGS) entry which is preliminary data.</text>
</comment>
<feature type="compositionally biased region" description="Polar residues" evidence="4">
    <location>
        <begin position="832"/>
        <end position="850"/>
    </location>
</feature>
<dbReference type="Pfam" id="PF12796">
    <property type="entry name" value="Ank_2"/>
    <property type="match status" value="2"/>
</dbReference>
<reference evidence="5" key="1">
    <citation type="submission" date="2020-11" db="EMBL/GenBank/DDBJ databases">
        <authorList>
            <consortium name="DOE Joint Genome Institute"/>
            <person name="Ahrendt S."/>
            <person name="Riley R."/>
            <person name="Andreopoulos W."/>
            <person name="Labutti K."/>
            <person name="Pangilinan J."/>
            <person name="Ruiz-Duenas F.J."/>
            <person name="Barrasa J.M."/>
            <person name="Sanchez-Garcia M."/>
            <person name="Camarero S."/>
            <person name="Miyauchi S."/>
            <person name="Serrano A."/>
            <person name="Linde D."/>
            <person name="Babiker R."/>
            <person name="Drula E."/>
            <person name="Ayuso-Fernandez I."/>
            <person name="Pacheco R."/>
            <person name="Padilla G."/>
            <person name="Ferreira P."/>
            <person name="Barriuso J."/>
            <person name="Kellner H."/>
            <person name="Castanera R."/>
            <person name="Alfaro M."/>
            <person name="Ramirez L."/>
            <person name="Pisabarro A.G."/>
            <person name="Kuo A."/>
            <person name="Tritt A."/>
            <person name="Lipzen A."/>
            <person name="He G."/>
            <person name="Yan M."/>
            <person name="Ng V."/>
            <person name="Cullen D."/>
            <person name="Martin F."/>
            <person name="Rosso M.-N."/>
            <person name="Henrissat B."/>
            <person name="Hibbett D."/>
            <person name="Martinez A.T."/>
            <person name="Grigoriev I.V."/>
        </authorList>
    </citation>
    <scope>NUCLEOTIDE SEQUENCE</scope>
    <source>
        <strain evidence="5">MF-IS2</strain>
    </source>
</reference>
<protein>
    <recommendedName>
        <fullName evidence="7">Ankyrin</fullName>
    </recommendedName>
</protein>
<dbReference type="InterPro" id="IPR050889">
    <property type="entry name" value="Dendritic_Spine_Reg/Scaffold"/>
</dbReference>
<dbReference type="OrthoDB" id="194358at2759"/>
<feature type="region of interest" description="Disordered" evidence="4">
    <location>
        <begin position="348"/>
        <end position="410"/>
    </location>
</feature>
<keyword evidence="1" id="KW-0677">Repeat</keyword>
<dbReference type="SUPFAM" id="SSF48403">
    <property type="entry name" value="Ankyrin repeat"/>
    <property type="match status" value="1"/>
</dbReference>
<organism evidence="5 6">
    <name type="scientific">Macrolepiota fuliginosa MF-IS2</name>
    <dbReference type="NCBI Taxonomy" id="1400762"/>
    <lineage>
        <taxon>Eukaryota</taxon>
        <taxon>Fungi</taxon>
        <taxon>Dikarya</taxon>
        <taxon>Basidiomycota</taxon>
        <taxon>Agaricomycotina</taxon>
        <taxon>Agaricomycetes</taxon>
        <taxon>Agaricomycetidae</taxon>
        <taxon>Agaricales</taxon>
        <taxon>Agaricineae</taxon>
        <taxon>Agaricaceae</taxon>
        <taxon>Macrolepiota</taxon>
    </lineage>
</organism>
<evidence type="ECO:0008006" key="7">
    <source>
        <dbReference type="Google" id="ProtNLM"/>
    </source>
</evidence>
<dbReference type="EMBL" id="MU151057">
    <property type="protein sequence ID" value="KAF9453961.1"/>
    <property type="molecule type" value="Genomic_DNA"/>
</dbReference>
<dbReference type="Proteomes" id="UP000807342">
    <property type="component" value="Unassembled WGS sequence"/>
</dbReference>
<feature type="compositionally biased region" description="Pro residues" evidence="4">
    <location>
        <begin position="804"/>
        <end position="822"/>
    </location>
</feature>
<feature type="compositionally biased region" description="Polar residues" evidence="4">
    <location>
        <begin position="578"/>
        <end position="597"/>
    </location>
</feature>
<feature type="region of interest" description="Disordered" evidence="4">
    <location>
        <begin position="690"/>
        <end position="862"/>
    </location>
</feature>
<feature type="compositionally biased region" description="Polar residues" evidence="4">
    <location>
        <begin position="533"/>
        <end position="542"/>
    </location>
</feature>
<proteinExistence type="predicted"/>
<feature type="repeat" description="ANK" evidence="3">
    <location>
        <begin position="54"/>
        <end position="86"/>
    </location>
</feature>
<dbReference type="InterPro" id="IPR036770">
    <property type="entry name" value="Ankyrin_rpt-contain_sf"/>
</dbReference>
<keyword evidence="2 3" id="KW-0040">ANK repeat</keyword>
<keyword evidence="6" id="KW-1185">Reference proteome</keyword>
<feature type="compositionally biased region" description="Polar residues" evidence="4">
    <location>
        <begin position="734"/>
        <end position="752"/>
    </location>
</feature>
<accession>A0A9P5XRE7</accession>
<feature type="region of interest" description="Disordered" evidence="4">
    <location>
        <begin position="557"/>
        <end position="631"/>
    </location>
</feature>
<dbReference type="PROSITE" id="PS50088">
    <property type="entry name" value="ANK_REPEAT"/>
    <property type="match status" value="2"/>
</dbReference>
<feature type="compositionally biased region" description="Basic and acidic residues" evidence="4">
    <location>
        <begin position="560"/>
        <end position="576"/>
    </location>
</feature>
<dbReference type="PROSITE" id="PS50297">
    <property type="entry name" value="ANK_REP_REGION"/>
    <property type="match status" value="2"/>
</dbReference>
<feature type="region of interest" description="Disordered" evidence="4">
    <location>
        <begin position="221"/>
        <end position="315"/>
    </location>
</feature>
<evidence type="ECO:0000256" key="3">
    <source>
        <dbReference type="PROSITE-ProRule" id="PRU00023"/>
    </source>
</evidence>
<dbReference type="InterPro" id="IPR002110">
    <property type="entry name" value="Ankyrin_rpt"/>
</dbReference>
<evidence type="ECO:0000256" key="2">
    <source>
        <dbReference type="ARBA" id="ARBA00023043"/>
    </source>
</evidence>
<dbReference type="SMART" id="SM00248">
    <property type="entry name" value="ANK"/>
    <property type="match status" value="3"/>
</dbReference>
<name>A0A9P5XRE7_9AGAR</name>
<dbReference type="Gene3D" id="1.25.40.20">
    <property type="entry name" value="Ankyrin repeat-containing domain"/>
    <property type="match status" value="1"/>
</dbReference>
<feature type="compositionally biased region" description="Polar residues" evidence="4">
    <location>
        <begin position="348"/>
        <end position="368"/>
    </location>
</feature>
<feature type="compositionally biased region" description="Acidic residues" evidence="4">
    <location>
        <begin position="890"/>
        <end position="901"/>
    </location>
</feature>
<dbReference type="AlphaFoldDB" id="A0A9P5XRE7"/>
<feature type="compositionally biased region" description="Low complexity" evidence="4">
    <location>
        <begin position="519"/>
        <end position="529"/>
    </location>
</feature>
<feature type="repeat" description="ANK" evidence="3">
    <location>
        <begin position="103"/>
        <end position="135"/>
    </location>
</feature>
<sequence>MPVPLRATHHRAEARYNVTTDFPSLGLHSAASTGNVGLVEYALSRGQPVNSVVDGVLPLHAACAGGNVQVVKLLIEYGADVNAPRLPKRYSNRDSSAPIIGTTGSTPLHFAAANGNRDAIMLLLLHGAHADRPDKHGVTPEALSRQNGWVECADLLREWIINKDKDLRDREEFVAADDKHRGRLGSFGDTEPSHTSRRRLHVKHSFDTAFNILKSSSPNLTEIYNRGSHTPTPPTSPSRPFGDFTPALETSNEQFPEPSTRRPSLPQVMQIDSFSRPRKGSAQSTNMHRPRSAGEGAEKSGPVIPSSGKGGTARRLGSKVSLLNLFRKGQSSEGTSTPETNVYPATSDIVSLSTSPPNAVPPHSSTPLPIQRSRFHQDSDASIRSKTPGDGSLERKPSLNSPSRSPIPLPVDLHNALTQEQQRINNRDRSRSNASRYEYLNDDSVAPAVGSYHSPGSSPLARLGLLRNQHHRTRSGSGSSLSYEVNVPSRLGIASTTVVDDLPDNNKTGVTGADTDNVSRSLPRSSILRPHNRNGSNGQGHMTPSALRALRFDTLSSTTHDNDAHGDLDSHSRDAISHSPSPRSTPAKLKSSNSVGSLTRPDPHGSPRTNRRPGSAGSMPGQKLDDGEGDVPIEEKDEYYEEEYGKPIEITETPSLFGVGKPDSAGASLSPIISNDHTRRESEDALAAEFPFSINRPPPIPAEGDVDEIGVPPPMPSSGRTIASVAEARHRGDSLSSAGTIDSQGQTSSAASTMILATPLMTSEVVPPPDRKGVLTSGPEAIDTEDEDQSSQYVVISPATDISPSPPYLPRVVPRRPPPLPLQPQSYPAHTPSKSGSSLAPPTSMHSSSGGMNGRRTHTPFGIDITSISTHAQAEALVEKARKDVMELASQEEQDPDSETGSEDRTPLSARLAAYGESLALERRFRELEKGGGSAASGLTISTTTTNGERSATGVSLASLILPVMHQHSREGSGYAGSLYSGKSTGDMKDTSPRPIGEVARGYVQRPSTAEGCKCTFQLPMQFPDKYMQWPHETRICHCRASSLISHISLQGPLLHSVIDPM</sequence>
<evidence type="ECO:0000256" key="1">
    <source>
        <dbReference type="ARBA" id="ARBA00022737"/>
    </source>
</evidence>
<evidence type="ECO:0000313" key="6">
    <source>
        <dbReference type="Proteomes" id="UP000807342"/>
    </source>
</evidence>
<dbReference type="PANTHER" id="PTHR24166">
    <property type="entry name" value="ROLLING PEBBLES, ISOFORM B"/>
    <property type="match status" value="1"/>
</dbReference>
<evidence type="ECO:0000313" key="5">
    <source>
        <dbReference type="EMBL" id="KAF9453961.1"/>
    </source>
</evidence>
<feature type="region of interest" description="Disordered" evidence="4">
    <location>
        <begin position="973"/>
        <end position="993"/>
    </location>
</feature>
<evidence type="ECO:0000256" key="4">
    <source>
        <dbReference type="SAM" id="MobiDB-lite"/>
    </source>
</evidence>
<feature type="compositionally biased region" description="Polar residues" evidence="4">
    <location>
        <begin position="505"/>
        <end position="518"/>
    </location>
</feature>